<feature type="compositionally biased region" description="Basic and acidic residues" evidence="2">
    <location>
        <begin position="1"/>
        <end position="10"/>
    </location>
</feature>
<feature type="compositionally biased region" description="Low complexity" evidence="2">
    <location>
        <begin position="250"/>
        <end position="259"/>
    </location>
</feature>
<reference evidence="3 4" key="1">
    <citation type="submission" date="2019-10" db="EMBL/GenBank/DDBJ databases">
        <title>Assembly and Annotation for the nematode Trichostrongylus colubriformis.</title>
        <authorList>
            <person name="Martin J."/>
        </authorList>
    </citation>
    <scope>NUCLEOTIDE SEQUENCE [LARGE SCALE GENOMIC DNA]</scope>
    <source>
        <strain evidence="3">G859</strain>
        <tissue evidence="3">Whole worm</tissue>
    </source>
</reference>
<protein>
    <submittedName>
        <fullName evidence="3">Uncharacterized protein</fullName>
    </submittedName>
</protein>
<evidence type="ECO:0000313" key="4">
    <source>
        <dbReference type="Proteomes" id="UP001331761"/>
    </source>
</evidence>
<accession>A0AAN8F5I2</accession>
<feature type="coiled-coil region" evidence="1">
    <location>
        <begin position="158"/>
        <end position="185"/>
    </location>
</feature>
<sequence>MGAHTTKTEPVDEPGSSVPKGEEVKRPGQIRTPAQIRTFLSVFTVERFKKNPDLYRKRMAALIDDQIRHTEVTTALLRSLGPELRRQKRQLGFLNMKCRTIYERLCFIRELRQNAGAVIRNFNLFTGKSLEDVVSEAPPLLKNAVKLQQIRWRKALASSKWQKDYERAEKELALARERYENGERELEMKEIYLKIYRKILASKNEFTGLSDESKLKKVESILFGSSEFSALQSPRREEGSNGFRLDLKRSSSSSSTTSRLSEDESCWDDFWESNAAMMDQVVAHEYAQCKRIRWGNIICESIGIVCAENGVWGCRTQQKCLCLLRYTS</sequence>
<evidence type="ECO:0000256" key="2">
    <source>
        <dbReference type="SAM" id="MobiDB-lite"/>
    </source>
</evidence>
<name>A0AAN8F5I2_TRICO</name>
<evidence type="ECO:0000256" key="1">
    <source>
        <dbReference type="SAM" id="Coils"/>
    </source>
</evidence>
<feature type="compositionally biased region" description="Basic and acidic residues" evidence="2">
    <location>
        <begin position="234"/>
        <end position="249"/>
    </location>
</feature>
<keyword evidence="4" id="KW-1185">Reference proteome</keyword>
<dbReference type="EMBL" id="WIXE01015359">
    <property type="protein sequence ID" value="KAK5973545.1"/>
    <property type="molecule type" value="Genomic_DNA"/>
</dbReference>
<feature type="region of interest" description="Disordered" evidence="2">
    <location>
        <begin position="1"/>
        <end position="29"/>
    </location>
</feature>
<organism evidence="3 4">
    <name type="scientific">Trichostrongylus colubriformis</name>
    <name type="common">Black scour worm</name>
    <dbReference type="NCBI Taxonomy" id="6319"/>
    <lineage>
        <taxon>Eukaryota</taxon>
        <taxon>Metazoa</taxon>
        <taxon>Ecdysozoa</taxon>
        <taxon>Nematoda</taxon>
        <taxon>Chromadorea</taxon>
        <taxon>Rhabditida</taxon>
        <taxon>Rhabditina</taxon>
        <taxon>Rhabditomorpha</taxon>
        <taxon>Strongyloidea</taxon>
        <taxon>Trichostrongylidae</taxon>
        <taxon>Trichostrongylus</taxon>
    </lineage>
</organism>
<comment type="caution">
    <text evidence="3">The sequence shown here is derived from an EMBL/GenBank/DDBJ whole genome shotgun (WGS) entry which is preliminary data.</text>
</comment>
<dbReference type="Proteomes" id="UP001331761">
    <property type="component" value="Unassembled WGS sequence"/>
</dbReference>
<feature type="region of interest" description="Disordered" evidence="2">
    <location>
        <begin position="233"/>
        <end position="260"/>
    </location>
</feature>
<evidence type="ECO:0000313" key="3">
    <source>
        <dbReference type="EMBL" id="KAK5973545.1"/>
    </source>
</evidence>
<keyword evidence="1" id="KW-0175">Coiled coil</keyword>
<dbReference type="AlphaFoldDB" id="A0AAN8F5I2"/>
<gene>
    <name evidence="3" type="ORF">GCK32_002056</name>
</gene>
<proteinExistence type="predicted"/>